<evidence type="ECO:0000259" key="7">
    <source>
        <dbReference type="PROSITE" id="PS50850"/>
    </source>
</evidence>
<organism evidence="8 9">
    <name type="scientific">Cobetia crustatorum</name>
    <dbReference type="NCBI Taxonomy" id="553385"/>
    <lineage>
        <taxon>Bacteria</taxon>
        <taxon>Pseudomonadati</taxon>
        <taxon>Pseudomonadota</taxon>
        <taxon>Gammaproteobacteria</taxon>
        <taxon>Oceanospirillales</taxon>
        <taxon>Halomonadaceae</taxon>
        <taxon>Cobetia</taxon>
    </lineage>
</organism>
<feature type="transmembrane region" description="Helical" evidence="6">
    <location>
        <begin position="234"/>
        <end position="258"/>
    </location>
</feature>
<dbReference type="InterPro" id="IPR011701">
    <property type="entry name" value="MFS"/>
</dbReference>
<dbReference type="InterPro" id="IPR036259">
    <property type="entry name" value="MFS_trans_sf"/>
</dbReference>
<dbReference type="GO" id="GO:0005886">
    <property type="term" value="C:plasma membrane"/>
    <property type="evidence" value="ECO:0007669"/>
    <property type="project" value="TreeGrafter"/>
</dbReference>
<dbReference type="STRING" id="553385.GCA_000591415_02186"/>
<sequence length="540" mass="57255">MQNPQQESISTPAFETAYESQDLDTLPPSSHKPASSLSAAIVLWSLLLGVGMLMLANGLQGSLLGIRASSEGFSNTMTGVIMSAYFAGFLLGSTLAPRKLRKVGHVRTFAALASITSVCILVHALYVVPEVWIAMRFITGFAFAGLYVVAESWLNSQATNQMRGRLLAIYMVITYLGMGGGQLLLNVGNPDTYLLFILVSVIMSLALVPMLLSASPQPEGAQPEAMGLMRLLRLAPLGTVGNFATGIANGTVFGMGAVYADRAGLSLQEVSWFMSAFILGAAILQWPLGKLSDKISAKKVILVSSVGAISLSFGGIPLTGGGIWTMALLGAGLGGLILTQYSLFLAAANNLLTTPQIISASGTLVLVHGAGAILGPLTAGLLMERFGANGFLYTLAAVHILIVIVAASVTGKPRQELGDDDGNHPGHYVVAPSTTSPLGAVWVEEAITEPDTGQLEFDFDADPALEAEIEAELEAKRDAERESEEGDDAVQQVDSDEGVMNDRVTGMEDDWQLDGHVDEQAQHLSEEERRVKTEPERESY</sequence>
<feature type="transmembrane region" description="Helical" evidence="6">
    <location>
        <begin position="76"/>
        <end position="96"/>
    </location>
</feature>
<proteinExistence type="predicted"/>
<keyword evidence="4 6" id="KW-0472">Membrane</keyword>
<dbReference type="GO" id="GO:0022857">
    <property type="term" value="F:transmembrane transporter activity"/>
    <property type="evidence" value="ECO:0007669"/>
    <property type="project" value="InterPro"/>
</dbReference>
<feature type="transmembrane region" description="Helical" evidence="6">
    <location>
        <begin position="324"/>
        <end position="345"/>
    </location>
</feature>
<dbReference type="InterPro" id="IPR020846">
    <property type="entry name" value="MFS_dom"/>
</dbReference>
<feature type="transmembrane region" description="Helical" evidence="6">
    <location>
        <begin position="108"/>
        <end position="127"/>
    </location>
</feature>
<feature type="transmembrane region" description="Helical" evidence="6">
    <location>
        <begin position="133"/>
        <end position="154"/>
    </location>
</feature>
<feature type="transmembrane region" description="Helical" evidence="6">
    <location>
        <begin position="357"/>
        <end position="379"/>
    </location>
</feature>
<evidence type="ECO:0000256" key="3">
    <source>
        <dbReference type="ARBA" id="ARBA00022989"/>
    </source>
</evidence>
<feature type="region of interest" description="Disordered" evidence="5">
    <location>
        <begin position="475"/>
        <end position="540"/>
    </location>
</feature>
<dbReference type="CDD" id="cd17477">
    <property type="entry name" value="MFS_YcaD_like"/>
    <property type="match status" value="1"/>
</dbReference>
<dbReference type="PROSITE" id="PS50850">
    <property type="entry name" value="MFS"/>
    <property type="match status" value="1"/>
</dbReference>
<dbReference type="PANTHER" id="PTHR23521:SF3">
    <property type="entry name" value="MFS TRANSPORTER"/>
    <property type="match status" value="1"/>
</dbReference>
<feature type="compositionally biased region" description="Acidic residues" evidence="5">
    <location>
        <begin position="481"/>
        <end position="499"/>
    </location>
</feature>
<feature type="transmembrane region" description="Helical" evidence="6">
    <location>
        <begin position="391"/>
        <end position="409"/>
    </location>
</feature>
<accession>A0A558HKI6</accession>
<name>A0A558HKI6_9GAMM</name>
<comment type="caution">
    <text evidence="8">The sequence shown here is derived from an EMBL/GenBank/DDBJ whole genome shotgun (WGS) entry which is preliminary data.</text>
</comment>
<reference evidence="8 9" key="1">
    <citation type="submission" date="2019-07" db="EMBL/GenBank/DDBJ databases">
        <title>Diversity of Bacteria from Kongsfjorden, Arctic.</title>
        <authorList>
            <person name="Yu Y."/>
        </authorList>
    </citation>
    <scope>NUCLEOTIDE SEQUENCE [LARGE SCALE GENOMIC DNA]</scope>
    <source>
        <strain evidence="8 9">SM1923</strain>
    </source>
</reference>
<dbReference type="AlphaFoldDB" id="A0A558HKI6"/>
<dbReference type="PANTHER" id="PTHR23521">
    <property type="entry name" value="TRANSPORTER MFS SUPERFAMILY"/>
    <property type="match status" value="1"/>
</dbReference>
<dbReference type="Pfam" id="PF07690">
    <property type="entry name" value="MFS_1"/>
    <property type="match status" value="1"/>
</dbReference>
<dbReference type="SUPFAM" id="SSF103473">
    <property type="entry name" value="MFS general substrate transporter"/>
    <property type="match status" value="1"/>
</dbReference>
<feature type="transmembrane region" description="Helical" evidence="6">
    <location>
        <begin position="270"/>
        <end position="288"/>
    </location>
</feature>
<evidence type="ECO:0000256" key="4">
    <source>
        <dbReference type="ARBA" id="ARBA00023136"/>
    </source>
</evidence>
<evidence type="ECO:0000256" key="2">
    <source>
        <dbReference type="ARBA" id="ARBA00022692"/>
    </source>
</evidence>
<feature type="transmembrane region" description="Helical" evidence="6">
    <location>
        <begin position="37"/>
        <end position="56"/>
    </location>
</feature>
<dbReference type="Gene3D" id="1.20.1250.20">
    <property type="entry name" value="MFS general substrate transporter like domains"/>
    <property type="match status" value="2"/>
</dbReference>
<feature type="transmembrane region" description="Helical" evidence="6">
    <location>
        <begin position="193"/>
        <end position="213"/>
    </location>
</feature>
<feature type="transmembrane region" description="Helical" evidence="6">
    <location>
        <begin position="166"/>
        <end position="187"/>
    </location>
</feature>
<evidence type="ECO:0000256" key="1">
    <source>
        <dbReference type="ARBA" id="ARBA00004370"/>
    </source>
</evidence>
<feature type="transmembrane region" description="Helical" evidence="6">
    <location>
        <begin position="300"/>
        <end position="318"/>
    </location>
</feature>
<gene>
    <name evidence="8" type="ORF">FQP86_10990</name>
</gene>
<dbReference type="EMBL" id="VNFH01000007">
    <property type="protein sequence ID" value="TVU69627.1"/>
    <property type="molecule type" value="Genomic_DNA"/>
</dbReference>
<evidence type="ECO:0000313" key="8">
    <source>
        <dbReference type="EMBL" id="TVU69627.1"/>
    </source>
</evidence>
<dbReference type="InterPro" id="IPR047200">
    <property type="entry name" value="MFS_YcaD-like"/>
</dbReference>
<keyword evidence="3 6" id="KW-1133">Transmembrane helix</keyword>
<keyword evidence="2 6" id="KW-0812">Transmembrane</keyword>
<dbReference type="RefSeq" id="WP_024952227.1">
    <property type="nucleotide sequence ID" value="NZ_CAWOWR010000127.1"/>
</dbReference>
<comment type="subcellular location">
    <subcellularLocation>
        <location evidence="1">Membrane</location>
    </subcellularLocation>
</comment>
<evidence type="ECO:0000256" key="5">
    <source>
        <dbReference type="SAM" id="MobiDB-lite"/>
    </source>
</evidence>
<keyword evidence="9" id="KW-1185">Reference proteome</keyword>
<feature type="compositionally biased region" description="Basic and acidic residues" evidence="5">
    <location>
        <begin position="513"/>
        <end position="540"/>
    </location>
</feature>
<evidence type="ECO:0000256" key="6">
    <source>
        <dbReference type="SAM" id="Phobius"/>
    </source>
</evidence>
<evidence type="ECO:0000313" key="9">
    <source>
        <dbReference type="Proteomes" id="UP000319941"/>
    </source>
</evidence>
<protein>
    <submittedName>
        <fullName evidence="8">MFS transporter</fullName>
    </submittedName>
</protein>
<dbReference type="Proteomes" id="UP000319941">
    <property type="component" value="Unassembled WGS sequence"/>
</dbReference>
<dbReference type="Pfam" id="PF00083">
    <property type="entry name" value="Sugar_tr"/>
    <property type="match status" value="1"/>
</dbReference>
<dbReference type="OrthoDB" id="9810614at2"/>
<feature type="domain" description="Major facilitator superfamily (MFS) profile" evidence="7">
    <location>
        <begin position="37"/>
        <end position="414"/>
    </location>
</feature>
<dbReference type="InterPro" id="IPR005828">
    <property type="entry name" value="MFS_sugar_transport-like"/>
</dbReference>